<reference evidence="3" key="2">
    <citation type="submission" date="2011-01" db="EMBL/GenBank/DDBJ databases">
        <title>The complete genome of Deinococcus maricopensis DSM 21211.</title>
        <authorList>
            <consortium name="US DOE Joint Genome Institute (JGI-PGF)"/>
            <person name="Lucas S."/>
            <person name="Copeland A."/>
            <person name="Lapidus A."/>
            <person name="Goodwin L."/>
            <person name="Pitluck S."/>
            <person name="Kyrpides N."/>
            <person name="Mavromatis K."/>
            <person name="Pagani I."/>
            <person name="Ivanova N."/>
            <person name="Ovchinnikova G."/>
            <person name="Zeytun A."/>
            <person name="Detter J.C."/>
            <person name="Han C."/>
            <person name="Land M."/>
            <person name="Hauser L."/>
            <person name="Markowitz V."/>
            <person name="Cheng J.-F."/>
            <person name="Hugenholtz P."/>
            <person name="Woyke T."/>
            <person name="Wu D."/>
            <person name="Pukall R."/>
            <person name="Gehrich-Schroeter G."/>
            <person name="Brambilla E."/>
            <person name="Klenk H.-P."/>
            <person name="Eisen J.A."/>
        </authorList>
    </citation>
    <scope>NUCLEOTIDE SEQUENCE [LARGE SCALE GENOMIC DNA]</scope>
    <source>
        <strain evidence="3">DSM 21211 / LMG 22137 / NRRL B-23946 / LB-34</strain>
    </source>
</reference>
<feature type="transmembrane region" description="Helical" evidence="1">
    <location>
        <begin position="106"/>
        <end position="126"/>
    </location>
</feature>
<keyword evidence="1" id="KW-0472">Membrane</keyword>
<evidence type="ECO:0000313" key="2">
    <source>
        <dbReference type="EMBL" id="ADV66680.1"/>
    </source>
</evidence>
<proteinExistence type="predicted"/>
<accession>E8U6J1</accession>
<protein>
    <submittedName>
        <fullName evidence="2">Uncharacterized protein</fullName>
    </submittedName>
</protein>
<evidence type="ECO:0000256" key="1">
    <source>
        <dbReference type="SAM" id="Phobius"/>
    </source>
</evidence>
<keyword evidence="3" id="KW-1185">Reference proteome</keyword>
<keyword evidence="1" id="KW-0812">Transmembrane</keyword>
<dbReference type="EMBL" id="CP002454">
    <property type="protein sequence ID" value="ADV66680.1"/>
    <property type="molecule type" value="Genomic_DNA"/>
</dbReference>
<sequence length="162" mass="16208" precursor="true">MAPTSRTLIGALTTGQVLLGCVNVLGVFGLLAAGTTTLAGAPGPDVLLLVLSGLYAAATVLALILSGWAKGWIARLTETALGLPTDPQLSPLRLTLDRWLPFLQRLGVALAALLVMGSALGGGWLATSLHALDSQQAAGAGVMTLIMTSTALVAGGIGAVLN</sequence>
<keyword evidence="1" id="KW-1133">Transmembrane helix</keyword>
<dbReference type="Proteomes" id="UP000008635">
    <property type="component" value="Chromosome"/>
</dbReference>
<dbReference type="PROSITE" id="PS51257">
    <property type="entry name" value="PROKAR_LIPOPROTEIN"/>
    <property type="match status" value="1"/>
</dbReference>
<organism evidence="2 3">
    <name type="scientific">Deinococcus maricopensis (strain DSM 21211 / LMG 22137 / NRRL B-23946 / LB-34)</name>
    <dbReference type="NCBI Taxonomy" id="709986"/>
    <lineage>
        <taxon>Bacteria</taxon>
        <taxon>Thermotogati</taxon>
        <taxon>Deinococcota</taxon>
        <taxon>Deinococci</taxon>
        <taxon>Deinococcales</taxon>
        <taxon>Deinococcaceae</taxon>
        <taxon>Deinococcus</taxon>
    </lineage>
</organism>
<gene>
    <name evidence="2" type="ordered locus">Deima_1027</name>
</gene>
<dbReference type="RefSeq" id="WP_013556185.1">
    <property type="nucleotide sequence ID" value="NC_014958.1"/>
</dbReference>
<evidence type="ECO:0000313" key="3">
    <source>
        <dbReference type="Proteomes" id="UP000008635"/>
    </source>
</evidence>
<feature type="transmembrane region" description="Helical" evidence="1">
    <location>
        <begin position="7"/>
        <end position="34"/>
    </location>
</feature>
<feature type="transmembrane region" description="Helical" evidence="1">
    <location>
        <begin position="46"/>
        <end position="65"/>
    </location>
</feature>
<dbReference type="HOGENOM" id="CLU_1632680_0_0_0"/>
<name>E8U6J1_DEIML</name>
<dbReference type="STRING" id="709986.Deima_1027"/>
<reference evidence="2 3" key="1">
    <citation type="journal article" date="2011" name="Stand. Genomic Sci.">
        <title>Complete genome sequence of Deinococcus maricopensis type strain (LB-34).</title>
        <authorList>
            <person name="Pukall R."/>
            <person name="Zeytun A."/>
            <person name="Lucas S."/>
            <person name="Lapidus A."/>
            <person name="Hammon N."/>
            <person name="Deshpande S."/>
            <person name="Nolan M."/>
            <person name="Cheng J.F."/>
            <person name="Pitluck S."/>
            <person name="Liolios K."/>
            <person name="Pagani I."/>
            <person name="Mikhailova N."/>
            <person name="Ivanova N."/>
            <person name="Mavromatis K."/>
            <person name="Pati A."/>
            <person name="Tapia R."/>
            <person name="Han C."/>
            <person name="Goodwin L."/>
            <person name="Chen A."/>
            <person name="Palaniappan K."/>
            <person name="Land M."/>
            <person name="Hauser L."/>
            <person name="Chang Y.J."/>
            <person name="Jeffries C.D."/>
            <person name="Brambilla E.M."/>
            <person name="Rohde M."/>
            <person name="Goker M."/>
            <person name="Detter J.C."/>
            <person name="Woyke T."/>
            <person name="Bristow J."/>
            <person name="Eisen J.A."/>
            <person name="Markowitz V."/>
            <person name="Hugenholtz P."/>
            <person name="Kyrpides N.C."/>
            <person name="Klenk H.P."/>
        </authorList>
    </citation>
    <scope>NUCLEOTIDE SEQUENCE [LARGE SCALE GENOMIC DNA]</scope>
    <source>
        <strain evidence="3">DSM 21211 / LMG 22137 / NRRL B-23946 / LB-34</strain>
    </source>
</reference>
<dbReference type="AlphaFoldDB" id="E8U6J1"/>
<dbReference type="KEGG" id="dmr:Deima_1027"/>
<feature type="transmembrane region" description="Helical" evidence="1">
    <location>
        <begin position="138"/>
        <end position="161"/>
    </location>
</feature>